<keyword evidence="4" id="KW-1185">Reference proteome</keyword>
<name>A0A4R5XGY6_9AGAM</name>
<dbReference type="EMBL" id="ML170156">
    <property type="protein sequence ID" value="TDL29885.1"/>
    <property type="molecule type" value="Genomic_DNA"/>
</dbReference>
<evidence type="ECO:0000313" key="3">
    <source>
        <dbReference type="EMBL" id="TDL29885.1"/>
    </source>
</evidence>
<gene>
    <name evidence="3" type="ORF">BD410DRAFT_45431</name>
</gene>
<dbReference type="SUPFAM" id="SSF50630">
    <property type="entry name" value="Acid proteases"/>
    <property type="match status" value="1"/>
</dbReference>
<dbReference type="AlphaFoldDB" id="A0A4R5XGY6"/>
<evidence type="ECO:0000256" key="1">
    <source>
        <dbReference type="SAM" id="SignalP"/>
    </source>
</evidence>
<dbReference type="InterPro" id="IPR033121">
    <property type="entry name" value="PEPTIDASE_A1"/>
</dbReference>
<dbReference type="OrthoDB" id="2747330at2759"/>
<dbReference type="Proteomes" id="UP000294933">
    <property type="component" value="Unassembled WGS sequence"/>
</dbReference>
<keyword evidence="1" id="KW-0732">Signal</keyword>
<feature type="signal peptide" evidence="1">
    <location>
        <begin position="1"/>
        <end position="20"/>
    </location>
</feature>
<dbReference type="STRING" id="50990.A0A4R5XGY6"/>
<proteinExistence type="predicted"/>
<sequence length="105" mass="11078">MKTSYISLILGLVLSESVNGLRVPIQKAAGTGNNDVGLTSAHDLLYIANITVGGVDYPVQLDTGSSDLWIKGPSTPLPNTNQTSGTYNLTVSLLRVIGGLLLLYF</sequence>
<dbReference type="PROSITE" id="PS51767">
    <property type="entry name" value="PEPTIDASE_A1"/>
    <property type="match status" value="1"/>
</dbReference>
<feature type="chain" id="PRO_5020618174" description="Peptidase A1 domain-containing protein" evidence="1">
    <location>
        <begin position="21"/>
        <end position="105"/>
    </location>
</feature>
<evidence type="ECO:0000259" key="2">
    <source>
        <dbReference type="PROSITE" id="PS51767"/>
    </source>
</evidence>
<reference evidence="3 4" key="1">
    <citation type="submission" date="2018-06" db="EMBL/GenBank/DDBJ databases">
        <title>A transcriptomic atlas of mushroom development highlights an independent origin of complex multicellularity.</title>
        <authorList>
            <consortium name="DOE Joint Genome Institute"/>
            <person name="Krizsan K."/>
            <person name="Almasi E."/>
            <person name="Merenyi Z."/>
            <person name="Sahu N."/>
            <person name="Viragh M."/>
            <person name="Koszo T."/>
            <person name="Mondo S."/>
            <person name="Kiss B."/>
            <person name="Balint B."/>
            <person name="Kues U."/>
            <person name="Barry K."/>
            <person name="Hegedus J.C."/>
            <person name="Henrissat B."/>
            <person name="Johnson J."/>
            <person name="Lipzen A."/>
            <person name="Ohm R."/>
            <person name="Nagy I."/>
            <person name="Pangilinan J."/>
            <person name="Yan J."/>
            <person name="Xiong Y."/>
            <person name="Grigoriev I.V."/>
            <person name="Hibbett D.S."/>
            <person name="Nagy L.G."/>
        </authorList>
    </citation>
    <scope>NUCLEOTIDE SEQUENCE [LARGE SCALE GENOMIC DNA]</scope>
    <source>
        <strain evidence="3 4">SZMC22713</strain>
    </source>
</reference>
<feature type="domain" description="Peptidase A1" evidence="2">
    <location>
        <begin position="46"/>
        <end position="105"/>
    </location>
</feature>
<accession>A0A4R5XGY6</accession>
<dbReference type="Gene3D" id="2.40.70.10">
    <property type="entry name" value="Acid Proteases"/>
    <property type="match status" value="1"/>
</dbReference>
<organism evidence="3 4">
    <name type="scientific">Rickenella mellea</name>
    <dbReference type="NCBI Taxonomy" id="50990"/>
    <lineage>
        <taxon>Eukaryota</taxon>
        <taxon>Fungi</taxon>
        <taxon>Dikarya</taxon>
        <taxon>Basidiomycota</taxon>
        <taxon>Agaricomycotina</taxon>
        <taxon>Agaricomycetes</taxon>
        <taxon>Hymenochaetales</taxon>
        <taxon>Rickenellaceae</taxon>
        <taxon>Rickenella</taxon>
    </lineage>
</organism>
<dbReference type="InterPro" id="IPR021109">
    <property type="entry name" value="Peptidase_aspartic_dom_sf"/>
</dbReference>
<protein>
    <recommendedName>
        <fullName evidence="2">Peptidase A1 domain-containing protein</fullName>
    </recommendedName>
</protein>
<evidence type="ECO:0000313" key="4">
    <source>
        <dbReference type="Proteomes" id="UP000294933"/>
    </source>
</evidence>
<dbReference type="Pfam" id="PF00026">
    <property type="entry name" value="Asp"/>
    <property type="match status" value="1"/>
</dbReference>
<dbReference type="VEuPathDB" id="FungiDB:BD410DRAFT_45431"/>